<reference evidence="1" key="1">
    <citation type="journal article" date="2020" name="bioRxiv">
        <title>Historical genomics reveals the evolutionary mechanisms behind multiple outbreaks of the host-specific coffee wilt pathogen Fusarium xylarioides.</title>
        <authorList>
            <person name="Peck D."/>
            <person name="Nowell R.W."/>
            <person name="Flood J."/>
            <person name="Ryan M.J."/>
            <person name="Barraclough T.G."/>
        </authorList>
    </citation>
    <scope>NUCLEOTIDE SEQUENCE</scope>
    <source>
        <strain evidence="1">IMI 127659i</strain>
    </source>
</reference>
<reference evidence="1" key="2">
    <citation type="submission" date="2020-10" db="EMBL/GenBank/DDBJ databases">
        <authorList>
            <person name="Peck L.D."/>
            <person name="Nowell R.W."/>
            <person name="Flood J."/>
            <person name="Ryan M.J."/>
            <person name="Barraclough T.G."/>
        </authorList>
    </citation>
    <scope>NUCLEOTIDE SEQUENCE</scope>
    <source>
        <strain evidence="1">IMI 127659i</strain>
    </source>
</reference>
<protein>
    <submittedName>
        <fullName evidence="1">Uncharacterized protein</fullName>
    </submittedName>
</protein>
<accession>A0A9P7KZM9</accession>
<evidence type="ECO:0000313" key="2">
    <source>
        <dbReference type="Proteomes" id="UP000750502"/>
    </source>
</evidence>
<proteinExistence type="predicted"/>
<keyword evidence="2" id="KW-1185">Reference proteome</keyword>
<dbReference type="Proteomes" id="UP000750502">
    <property type="component" value="Unassembled WGS sequence"/>
</dbReference>
<comment type="caution">
    <text evidence="1">The sequence shown here is derived from an EMBL/GenBank/DDBJ whole genome shotgun (WGS) entry which is preliminary data.</text>
</comment>
<evidence type="ECO:0000313" key="1">
    <source>
        <dbReference type="EMBL" id="KAG5758538.1"/>
    </source>
</evidence>
<organism evidence="1 2">
    <name type="scientific">Fusarium xylarioides</name>
    <dbReference type="NCBI Taxonomy" id="221167"/>
    <lineage>
        <taxon>Eukaryota</taxon>
        <taxon>Fungi</taxon>
        <taxon>Dikarya</taxon>
        <taxon>Ascomycota</taxon>
        <taxon>Pezizomycotina</taxon>
        <taxon>Sordariomycetes</taxon>
        <taxon>Hypocreomycetidae</taxon>
        <taxon>Hypocreales</taxon>
        <taxon>Nectriaceae</taxon>
        <taxon>Fusarium</taxon>
        <taxon>Fusarium fujikuroi species complex</taxon>
    </lineage>
</organism>
<gene>
    <name evidence="1" type="ORF">H9Q72_013327</name>
</gene>
<dbReference type="OrthoDB" id="9997739at2759"/>
<sequence length="298" mass="33241">MSTQLRSLIDETLEDYINLEDVDDDVFSRFAQFAYSGSYASFEPFEKALVKPDSLQSGNALGFPSIKEDAGLSALFGQSGTPIVFGQPTELGRPTNTERKCGLLYSLASCITAKNPEGGDESCYHRGEGNPGVVVPSKRKRQAEVCKCDLPRTRKQEFISGFMRTHTPEFDSWQNPGKSKSIPQSVSFRHVLIGHARIWAFARKYAITSLMDLAYENLLQNLVHWVMSTQTSVPIYGELIRFVYGSCMDGDKLRLLMAHFAACVVEDVSHLEGWPELLNDVPAFTIGLVHKLTSRCAW</sequence>
<name>A0A9P7KZM9_9HYPO</name>
<dbReference type="AlphaFoldDB" id="A0A9P7KZM9"/>
<dbReference type="EMBL" id="JADFTT010000805">
    <property type="protein sequence ID" value="KAG5758538.1"/>
    <property type="molecule type" value="Genomic_DNA"/>
</dbReference>